<dbReference type="EMBL" id="SPPA01000043">
    <property type="protein sequence ID" value="TFV07494.1"/>
    <property type="molecule type" value="Genomic_DNA"/>
</dbReference>
<dbReference type="PANTHER" id="PTHR32305:SF15">
    <property type="entry name" value="PROTEIN RHSA-RELATED"/>
    <property type="match status" value="1"/>
</dbReference>
<dbReference type="PANTHER" id="PTHR32305">
    <property type="match status" value="1"/>
</dbReference>
<evidence type="ECO:0000313" key="2">
    <source>
        <dbReference type="Proteomes" id="UP000297396"/>
    </source>
</evidence>
<dbReference type="AlphaFoldDB" id="A0A4Y9JNZ3"/>
<dbReference type="InterPro" id="IPR050708">
    <property type="entry name" value="T6SS_VgrG/RHS"/>
</dbReference>
<evidence type="ECO:0008006" key="3">
    <source>
        <dbReference type="Google" id="ProtNLM"/>
    </source>
</evidence>
<dbReference type="RefSeq" id="WP_135058671.1">
    <property type="nucleotide sequence ID" value="NZ_JADGLC010000043.1"/>
</dbReference>
<dbReference type="Gene3D" id="2.180.10.10">
    <property type="entry name" value="RHS repeat-associated core"/>
    <property type="match status" value="1"/>
</dbReference>
<organism evidence="1 2">
    <name type="scientific">Muribacter muris</name>
    <dbReference type="NCBI Taxonomy" id="67855"/>
    <lineage>
        <taxon>Bacteria</taxon>
        <taxon>Pseudomonadati</taxon>
        <taxon>Pseudomonadota</taxon>
        <taxon>Gammaproteobacteria</taxon>
        <taxon>Pasteurellales</taxon>
        <taxon>Pasteurellaceae</taxon>
        <taxon>Muribacter</taxon>
    </lineage>
</organism>
<protein>
    <recommendedName>
        <fullName evidence="3">RHS repeat-associated core domain-containing protein</fullName>
    </recommendedName>
</protein>
<sequence>MAQQDSYQDKQTTHYAVSQLNGKILGLFTPEGELAWKAEKRTLWGICFDWYQFKYPNPLDPEMLFAGQWLDQESGLAYNRFRYYDPETGNYLCLDPIGLAGGETPYAYVHNPWDWVDLLGLSSCKKNADILRQNMLREGITFQKGDAAAHIVASTGSKGHWQAAARSRELLAQYRVNINDAANGIPLGHPTPHNITHTRAFHEMVNSRLNNVVKSLPKAGARRIRSALRKELRNIGSEVLKSLK</sequence>
<dbReference type="OrthoDB" id="3078518at2"/>
<dbReference type="InterPro" id="IPR022385">
    <property type="entry name" value="Rhs_assc_core"/>
</dbReference>
<dbReference type="PRINTS" id="PR00394">
    <property type="entry name" value="RHSPROTEIN"/>
</dbReference>
<dbReference type="InterPro" id="IPR032871">
    <property type="entry name" value="AHH_dom_containing"/>
</dbReference>
<evidence type="ECO:0000313" key="1">
    <source>
        <dbReference type="EMBL" id="TFV07494.1"/>
    </source>
</evidence>
<dbReference type="Pfam" id="PF14412">
    <property type="entry name" value="AHH"/>
    <property type="match status" value="1"/>
</dbReference>
<name>A0A4Y9JNZ3_9PAST</name>
<comment type="caution">
    <text evidence="1">The sequence shown here is derived from an EMBL/GenBank/DDBJ whole genome shotgun (WGS) entry which is preliminary data.</text>
</comment>
<gene>
    <name evidence="1" type="ORF">E4T80_12195</name>
</gene>
<dbReference type="NCBIfam" id="TIGR03696">
    <property type="entry name" value="Rhs_assc_core"/>
    <property type="match status" value="1"/>
</dbReference>
<reference evidence="1 2" key="1">
    <citation type="submission" date="2019-03" db="EMBL/GenBank/DDBJ databases">
        <title>Diversity of the mouse oral microbiome.</title>
        <authorList>
            <person name="Joseph S."/>
            <person name="Aduse-Opoku J."/>
            <person name="Curtis M."/>
            <person name="Wade W."/>
            <person name="Hashim A."/>
        </authorList>
    </citation>
    <scope>NUCLEOTIDE SEQUENCE [LARGE SCALE GENOMIC DNA]</scope>
    <source>
        <strain evidence="1 2">WT12</strain>
    </source>
</reference>
<accession>A0A4Y9JNZ3</accession>
<proteinExistence type="predicted"/>
<dbReference type="Proteomes" id="UP000297396">
    <property type="component" value="Unassembled WGS sequence"/>
</dbReference>